<dbReference type="AlphaFoldDB" id="A0A084SS93"/>
<dbReference type="Proteomes" id="UP000028547">
    <property type="component" value="Unassembled WGS sequence"/>
</dbReference>
<dbReference type="InterPro" id="IPR018490">
    <property type="entry name" value="cNMP-bd_dom_sf"/>
</dbReference>
<comment type="caution">
    <text evidence="2">The sequence shown here is derived from an EMBL/GenBank/DDBJ whole genome shotgun (WGS) entry which is preliminary data.</text>
</comment>
<reference evidence="2 3" key="1">
    <citation type="submission" date="2014-07" db="EMBL/GenBank/DDBJ databases">
        <title>Draft Genome Sequence of Gephyronic Acid Producer, Cystobacter violaceus Strain Cb vi76.</title>
        <authorList>
            <person name="Stevens D.C."/>
            <person name="Young J."/>
            <person name="Carmichael R."/>
            <person name="Tan J."/>
            <person name="Taylor R.E."/>
        </authorList>
    </citation>
    <scope>NUCLEOTIDE SEQUENCE [LARGE SCALE GENOMIC DNA]</scope>
    <source>
        <strain evidence="2 3">Cb vi76</strain>
    </source>
</reference>
<name>A0A084SS93_9BACT</name>
<dbReference type="PANTHER" id="PTHR23011:SF28">
    <property type="entry name" value="CYCLIC NUCLEOTIDE-BINDING DOMAIN CONTAINING PROTEIN"/>
    <property type="match status" value="1"/>
</dbReference>
<proteinExistence type="predicted"/>
<feature type="domain" description="Cyclic nucleotide-binding" evidence="1">
    <location>
        <begin position="12"/>
        <end position="106"/>
    </location>
</feature>
<dbReference type="SUPFAM" id="SSF51206">
    <property type="entry name" value="cAMP-binding domain-like"/>
    <property type="match status" value="1"/>
</dbReference>
<dbReference type="PRINTS" id="PR00103">
    <property type="entry name" value="CAMPKINASE"/>
</dbReference>
<accession>A0A084SS93</accession>
<dbReference type="Gene3D" id="2.60.120.10">
    <property type="entry name" value="Jelly Rolls"/>
    <property type="match status" value="1"/>
</dbReference>
<dbReference type="CDD" id="cd00038">
    <property type="entry name" value="CAP_ED"/>
    <property type="match status" value="1"/>
</dbReference>
<dbReference type="PANTHER" id="PTHR23011">
    <property type="entry name" value="CYCLIC NUCLEOTIDE-BINDING DOMAIN CONTAINING PROTEIN"/>
    <property type="match status" value="1"/>
</dbReference>
<dbReference type="EMBL" id="JPMI01000150">
    <property type="protein sequence ID" value="KFA91328.1"/>
    <property type="molecule type" value="Genomic_DNA"/>
</dbReference>
<dbReference type="InterPro" id="IPR014710">
    <property type="entry name" value="RmlC-like_jellyroll"/>
</dbReference>
<evidence type="ECO:0000313" key="2">
    <source>
        <dbReference type="EMBL" id="KFA91328.1"/>
    </source>
</evidence>
<sequence>MEKLAVISSSPLFEMLSSTELAYLAELAEQQRYEAGEPVFEEGAPGDSLYVIVRGEVEVVRRDSGGVPRPLTVLTAPDFFGEMSLIDKEYRSATVRARTEAVLLRLTTQHLATFRQTHRDGFTFVVINIARILSARVREANARLTARQA</sequence>
<dbReference type="PROSITE" id="PS00889">
    <property type="entry name" value="CNMP_BINDING_2"/>
    <property type="match status" value="1"/>
</dbReference>
<organism evidence="2 3">
    <name type="scientific">Archangium violaceum Cb vi76</name>
    <dbReference type="NCBI Taxonomy" id="1406225"/>
    <lineage>
        <taxon>Bacteria</taxon>
        <taxon>Pseudomonadati</taxon>
        <taxon>Myxococcota</taxon>
        <taxon>Myxococcia</taxon>
        <taxon>Myxococcales</taxon>
        <taxon>Cystobacterineae</taxon>
        <taxon>Archangiaceae</taxon>
        <taxon>Archangium</taxon>
    </lineage>
</organism>
<evidence type="ECO:0000259" key="1">
    <source>
        <dbReference type="PROSITE" id="PS50042"/>
    </source>
</evidence>
<dbReference type="Pfam" id="PF00027">
    <property type="entry name" value="cNMP_binding"/>
    <property type="match status" value="1"/>
</dbReference>
<dbReference type="RefSeq" id="WP_043399082.1">
    <property type="nucleotide sequence ID" value="NZ_JPMI01000150.1"/>
</dbReference>
<dbReference type="PROSITE" id="PS50042">
    <property type="entry name" value="CNMP_BINDING_3"/>
    <property type="match status" value="1"/>
</dbReference>
<dbReference type="InterPro" id="IPR018488">
    <property type="entry name" value="cNMP-bd_CS"/>
</dbReference>
<dbReference type="SMART" id="SM00100">
    <property type="entry name" value="cNMP"/>
    <property type="match status" value="1"/>
</dbReference>
<dbReference type="InterPro" id="IPR000595">
    <property type="entry name" value="cNMP-bd_dom"/>
</dbReference>
<gene>
    <name evidence="2" type="ORF">Q664_22860</name>
</gene>
<evidence type="ECO:0000313" key="3">
    <source>
        <dbReference type="Proteomes" id="UP000028547"/>
    </source>
</evidence>
<protein>
    <submittedName>
        <fullName evidence="2">Cyclic nucleotide-binding protein</fullName>
    </submittedName>
</protein>